<organism evidence="2 3">
    <name type="scientific">Candidatus Corynebacterium avicola</name>
    <dbReference type="NCBI Taxonomy" id="2838527"/>
    <lineage>
        <taxon>Bacteria</taxon>
        <taxon>Bacillati</taxon>
        <taxon>Actinomycetota</taxon>
        <taxon>Actinomycetes</taxon>
        <taxon>Mycobacteriales</taxon>
        <taxon>Corynebacteriaceae</taxon>
        <taxon>Corynebacterium</taxon>
    </lineage>
</organism>
<sequence>MRAAVADLTAAGVESAAHDARVLMAEAINRENSKDTGEGVGTGTAAPVTAMDLVMRGSDPAPEGFDVLLARRVDREPLQLILGVGRVVGLDLPVAPGLFIPRPETDLLIEWAAGQVQDRADVLASGGLVARLTEPSVTVIDLCSGPGTIILGLAHLLTARGVADRVDLRLVGLEIDPAAVNAATRTAADWVEQGHISERIVIEFHQGDVSTPAPVMRHGLVAAADVVVSNPPYVPENTEVSPEVRKDPHRAVFSGDDGLDLLRTMAAVADMAAAPVAVVGIEHDDSNGAGVRELLAEVGMTDLAQHRDFAGRDRYVTGRVHRDPGHRPAR</sequence>
<comment type="caution">
    <text evidence="2">The sequence shown here is derived from an EMBL/GenBank/DDBJ whole genome shotgun (WGS) entry which is preliminary data.</text>
</comment>
<protein>
    <submittedName>
        <fullName evidence="2">Peptide chain release factor N(5)-glutamine methyltransferase</fullName>
    </submittedName>
</protein>
<dbReference type="InterPro" id="IPR040758">
    <property type="entry name" value="PrmC_N"/>
</dbReference>
<dbReference type="Proteomes" id="UP000824190">
    <property type="component" value="Unassembled WGS sequence"/>
</dbReference>
<reference evidence="2" key="2">
    <citation type="submission" date="2021-04" db="EMBL/GenBank/DDBJ databases">
        <authorList>
            <person name="Gilroy R."/>
        </authorList>
    </citation>
    <scope>NUCLEOTIDE SEQUENCE</scope>
    <source>
        <strain evidence="2">CHK32-1732</strain>
    </source>
</reference>
<name>A0A9D1RQ84_9CORY</name>
<dbReference type="CDD" id="cd02440">
    <property type="entry name" value="AdoMet_MTases"/>
    <property type="match status" value="1"/>
</dbReference>
<dbReference type="InterPro" id="IPR050320">
    <property type="entry name" value="N5-glutamine_MTase"/>
</dbReference>
<dbReference type="GO" id="GO:0003676">
    <property type="term" value="F:nucleic acid binding"/>
    <property type="evidence" value="ECO:0007669"/>
    <property type="project" value="InterPro"/>
</dbReference>
<dbReference type="PANTHER" id="PTHR18895:SF74">
    <property type="entry name" value="MTRF1L RELEASE FACTOR GLUTAMINE METHYLTRANSFERASE"/>
    <property type="match status" value="1"/>
</dbReference>
<dbReference type="EMBL" id="DXGC01000071">
    <property type="protein sequence ID" value="HIW91555.1"/>
    <property type="molecule type" value="Genomic_DNA"/>
</dbReference>
<keyword evidence="2" id="KW-0489">Methyltransferase</keyword>
<accession>A0A9D1RQ84</accession>
<feature type="domain" description="Release factor glutamine methyltransferase N-terminal" evidence="1">
    <location>
        <begin position="2"/>
        <end position="83"/>
    </location>
</feature>
<keyword evidence="2" id="KW-0808">Transferase</keyword>
<dbReference type="GO" id="GO:0032259">
    <property type="term" value="P:methylation"/>
    <property type="evidence" value="ECO:0007669"/>
    <property type="project" value="UniProtKB-KW"/>
</dbReference>
<dbReference type="Pfam" id="PF17827">
    <property type="entry name" value="PrmC_N"/>
    <property type="match status" value="1"/>
</dbReference>
<dbReference type="InterPro" id="IPR029063">
    <property type="entry name" value="SAM-dependent_MTases_sf"/>
</dbReference>
<dbReference type="Gene3D" id="1.10.8.10">
    <property type="entry name" value="DNA helicase RuvA subunit, C-terminal domain"/>
    <property type="match status" value="1"/>
</dbReference>
<dbReference type="GO" id="GO:0008168">
    <property type="term" value="F:methyltransferase activity"/>
    <property type="evidence" value="ECO:0007669"/>
    <property type="project" value="UniProtKB-KW"/>
</dbReference>
<dbReference type="SUPFAM" id="SSF53335">
    <property type="entry name" value="S-adenosyl-L-methionine-dependent methyltransferases"/>
    <property type="match status" value="1"/>
</dbReference>
<gene>
    <name evidence="2" type="ORF">H9870_07840</name>
</gene>
<reference evidence="2" key="1">
    <citation type="journal article" date="2021" name="PeerJ">
        <title>Extensive microbial diversity within the chicken gut microbiome revealed by metagenomics and culture.</title>
        <authorList>
            <person name="Gilroy R."/>
            <person name="Ravi A."/>
            <person name="Getino M."/>
            <person name="Pursley I."/>
            <person name="Horton D.L."/>
            <person name="Alikhan N.F."/>
            <person name="Baker D."/>
            <person name="Gharbi K."/>
            <person name="Hall N."/>
            <person name="Watson M."/>
            <person name="Adriaenssens E.M."/>
            <person name="Foster-Nyarko E."/>
            <person name="Jarju S."/>
            <person name="Secka A."/>
            <person name="Antonio M."/>
            <person name="Oren A."/>
            <person name="Chaudhuri R.R."/>
            <person name="La Ragione R."/>
            <person name="Hildebrand F."/>
            <person name="Pallen M.J."/>
        </authorList>
    </citation>
    <scope>NUCLEOTIDE SEQUENCE</scope>
    <source>
        <strain evidence="2">CHK32-1732</strain>
    </source>
</reference>
<evidence type="ECO:0000313" key="3">
    <source>
        <dbReference type="Proteomes" id="UP000824190"/>
    </source>
</evidence>
<dbReference type="AlphaFoldDB" id="A0A9D1RQ84"/>
<dbReference type="InterPro" id="IPR002052">
    <property type="entry name" value="DNA_methylase_N6_adenine_CS"/>
</dbReference>
<proteinExistence type="predicted"/>
<dbReference type="PROSITE" id="PS00092">
    <property type="entry name" value="N6_MTASE"/>
    <property type="match status" value="1"/>
</dbReference>
<dbReference type="Gene3D" id="3.40.50.150">
    <property type="entry name" value="Vaccinia Virus protein VP39"/>
    <property type="match status" value="1"/>
</dbReference>
<evidence type="ECO:0000313" key="2">
    <source>
        <dbReference type="EMBL" id="HIW91555.1"/>
    </source>
</evidence>
<evidence type="ECO:0000259" key="1">
    <source>
        <dbReference type="Pfam" id="PF17827"/>
    </source>
</evidence>
<dbReference type="PANTHER" id="PTHR18895">
    <property type="entry name" value="HEMK METHYLTRANSFERASE"/>
    <property type="match status" value="1"/>
</dbReference>